<name>A0A0F9M5Z3_9ZZZZ</name>
<proteinExistence type="predicted"/>
<protein>
    <submittedName>
        <fullName evidence="1">Uncharacterized protein</fullName>
    </submittedName>
</protein>
<gene>
    <name evidence="1" type="ORF">LCGC14_1113950</name>
</gene>
<reference evidence="1" key="1">
    <citation type="journal article" date="2015" name="Nature">
        <title>Complex archaea that bridge the gap between prokaryotes and eukaryotes.</title>
        <authorList>
            <person name="Spang A."/>
            <person name="Saw J.H."/>
            <person name="Jorgensen S.L."/>
            <person name="Zaremba-Niedzwiedzka K."/>
            <person name="Martijn J."/>
            <person name="Lind A.E."/>
            <person name="van Eijk R."/>
            <person name="Schleper C."/>
            <person name="Guy L."/>
            <person name="Ettema T.J."/>
        </authorList>
    </citation>
    <scope>NUCLEOTIDE SEQUENCE</scope>
</reference>
<feature type="non-terminal residue" evidence="1">
    <location>
        <position position="153"/>
    </location>
</feature>
<evidence type="ECO:0000313" key="1">
    <source>
        <dbReference type="EMBL" id="KKN02800.1"/>
    </source>
</evidence>
<organism evidence="1">
    <name type="scientific">marine sediment metagenome</name>
    <dbReference type="NCBI Taxonomy" id="412755"/>
    <lineage>
        <taxon>unclassified sequences</taxon>
        <taxon>metagenomes</taxon>
        <taxon>ecological metagenomes</taxon>
    </lineage>
</organism>
<accession>A0A0F9M5Z3</accession>
<comment type="caution">
    <text evidence="1">The sequence shown here is derived from an EMBL/GenBank/DDBJ whole genome shotgun (WGS) entry which is preliminary data.</text>
</comment>
<dbReference type="AlphaFoldDB" id="A0A0F9M5Z3"/>
<sequence length="153" mass="17017">MKIINKQIYNGDSWILPRGEWIDIPCEGKKGDRAQLKVSTDVGIYLREKGSKTEGHQMSAFGEYAMDYTLGDEGKLQLQLAGSPLHPTPRTGIIITLISLKPKRKKKFSPSISKVEEKEEIIETLESPVDEVIIDEADLKEAMEDSAKEEAGG</sequence>
<dbReference type="EMBL" id="LAZR01005105">
    <property type="protein sequence ID" value="KKN02800.1"/>
    <property type="molecule type" value="Genomic_DNA"/>
</dbReference>